<gene>
    <name evidence="2" type="ORF">M407DRAFT_26794</name>
</gene>
<dbReference type="HOGENOM" id="CLU_1195628_0_0_1"/>
<sequence length="232" mass="26453">MALVLCPLLPEDLQELRPEHHQATAAANDQQPLDPWVKITHPDGDIYFYDPQNRVFTWTDPRDPDNAATLENATQQLRQQLTPAHFPNDAISVIGFTNEMRQGSIVGYYLVHNGLKVIGWIEPSPQALGLPAGFDENRFQSWLLPQYWTHIHFYPSGLAVDDSAEEGLIGRLIAGLLPFNHGMTPFSPEECRNYLSLVELNRNTQLDERRMTDIGRLLALICESPRFDYVRF</sequence>
<evidence type="ECO:0000313" key="3">
    <source>
        <dbReference type="Proteomes" id="UP000054248"/>
    </source>
</evidence>
<dbReference type="SUPFAM" id="SSF51045">
    <property type="entry name" value="WW domain"/>
    <property type="match status" value="1"/>
</dbReference>
<dbReference type="AlphaFoldDB" id="A0A0C3QDL1"/>
<dbReference type="InterPro" id="IPR036020">
    <property type="entry name" value="WW_dom_sf"/>
</dbReference>
<reference evidence="2 3" key="1">
    <citation type="submission" date="2014-04" db="EMBL/GenBank/DDBJ databases">
        <authorList>
            <consortium name="DOE Joint Genome Institute"/>
            <person name="Kuo A."/>
            <person name="Girlanda M."/>
            <person name="Perotto S."/>
            <person name="Kohler A."/>
            <person name="Nagy L.G."/>
            <person name="Floudas D."/>
            <person name="Copeland A."/>
            <person name="Barry K.W."/>
            <person name="Cichocki N."/>
            <person name="Veneault-Fourrey C."/>
            <person name="LaButti K."/>
            <person name="Lindquist E.A."/>
            <person name="Lipzen A."/>
            <person name="Lundell T."/>
            <person name="Morin E."/>
            <person name="Murat C."/>
            <person name="Sun H."/>
            <person name="Tunlid A."/>
            <person name="Henrissat B."/>
            <person name="Grigoriev I.V."/>
            <person name="Hibbett D.S."/>
            <person name="Martin F."/>
            <person name="Nordberg H.P."/>
            <person name="Cantor M.N."/>
            <person name="Hua S.X."/>
        </authorList>
    </citation>
    <scope>NUCLEOTIDE SEQUENCE [LARGE SCALE GENOMIC DNA]</scope>
    <source>
        <strain evidence="2 3">MUT 4182</strain>
    </source>
</reference>
<evidence type="ECO:0000313" key="2">
    <source>
        <dbReference type="EMBL" id="KIO23726.1"/>
    </source>
</evidence>
<accession>A0A0C3QDL1</accession>
<dbReference type="CDD" id="cd00201">
    <property type="entry name" value="WW"/>
    <property type="match status" value="1"/>
</dbReference>
<name>A0A0C3QDL1_9AGAM</name>
<feature type="domain" description="WW" evidence="1">
    <location>
        <begin position="34"/>
        <end position="63"/>
    </location>
</feature>
<dbReference type="SMART" id="SM00456">
    <property type="entry name" value="WW"/>
    <property type="match status" value="1"/>
</dbReference>
<dbReference type="EMBL" id="KN823077">
    <property type="protein sequence ID" value="KIO23726.1"/>
    <property type="molecule type" value="Genomic_DNA"/>
</dbReference>
<proteinExistence type="predicted"/>
<reference evidence="3" key="2">
    <citation type="submission" date="2015-01" db="EMBL/GenBank/DDBJ databases">
        <title>Evolutionary Origins and Diversification of the Mycorrhizal Mutualists.</title>
        <authorList>
            <consortium name="DOE Joint Genome Institute"/>
            <consortium name="Mycorrhizal Genomics Consortium"/>
            <person name="Kohler A."/>
            <person name="Kuo A."/>
            <person name="Nagy L.G."/>
            <person name="Floudas D."/>
            <person name="Copeland A."/>
            <person name="Barry K.W."/>
            <person name="Cichocki N."/>
            <person name="Veneault-Fourrey C."/>
            <person name="LaButti K."/>
            <person name="Lindquist E.A."/>
            <person name="Lipzen A."/>
            <person name="Lundell T."/>
            <person name="Morin E."/>
            <person name="Murat C."/>
            <person name="Riley R."/>
            <person name="Ohm R."/>
            <person name="Sun H."/>
            <person name="Tunlid A."/>
            <person name="Henrissat B."/>
            <person name="Grigoriev I.V."/>
            <person name="Hibbett D.S."/>
            <person name="Martin F."/>
        </authorList>
    </citation>
    <scope>NUCLEOTIDE SEQUENCE [LARGE SCALE GENOMIC DNA]</scope>
    <source>
        <strain evidence="3">MUT 4182</strain>
    </source>
</reference>
<protein>
    <recommendedName>
        <fullName evidence="1">WW domain-containing protein</fullName>
    </recommendedName>
</protein>
<evidence type="ECO:0000259" key="1">
    <source>
        <dbReference type="PROSITE" id="PS50020"/>
    </source>
</evidence>
<dbReference type="OrthoDB" id="3232791at2759"/>
<keyword evidence="3" id="KW-1185">Reference proteome</keyword>
<dbReference type="InterPro" id="IPR001202">
    <property type="entry name" value="WW_dom"/>
</dbReference>
<dbReference type="Proteomes" id="UP000054248">
    <property type="component" value="Unassembled WGS sequence"/>
</dbReference>
<organism evidence="2 3">
    <name type="scientific">Tulasnella calospora MUT 4182</name>
    <dbReference type="NCBI Taxonomy" id="1051891"/>
    <lineage>
        <taxon>Eukaryota</taxon>
        <taxon>Fungi</taxon>
        <taxon>Dikarya</taxon>
        <taxon>Basidiomycota</taxon>
        <taxon>Agaricomycotina</taxon>
        <taxon>Agaricomycetes</taxon>
        <taxon>Cantharellales</taxon>
        <taxon>Tulasnellaceae</taxon>
        <taxon>Tulasnella</taxon>
    </lineage>
</organism>
<dbReference type="Gene3D" id="2.20.70.10">
    <property type="match status" value="1"/>
</dbReference>
<dbReference type="PROSITE" id="PS50020">
    <property type="entry name" value="WW_DOMAIN_2"/>
    <property type="match status" value="1"/>
</dbReference>